<dbReference type="PROSITE" id="PS50041">
    <property type="entry name" value="C_TYPE_LECTIN_2"/>
    <property type="match status" value="1"/>
</dbReference>
<evidence type="ECO:0000259" key="3">
    <source>
        <dbReference type="PROSITE" id="PS50041"/>
    </source>
</evidence>
<organism evidence="4 5">
    <name type="scientific">Cynoglossus semilaevis</name>
    <name type="common">Tongue sole</name>
    <dbReference type="NCBI Taxonomy" id="244447"/>
    <lineage>
        <taxon>Eukaryota</taxon>
        <taxon>Metazoa</taxon>
        <taxon>Chordata</taxon>
        <taxon>Craniata</taxon>
        <taxon>Vertebrata</taxon>
        <taxon>Euteleostomi</taxon>
        <taxon>Actinopterygii</taxon>
        <taxon>Neopterygii</taxon>
        <taxon>Teleostei</taxon>
        <taxon>Neoteleostei</taxon>
        <taxon>Acanthomorphata</taxon>
        <taxon>Carangaria</taxon>
        <taxon>Pleuronectiformes</taxon>
        <taxon>Pleuronectoidei</taxon>
        <taxon>Cynoglossidae</taxon>
        <taxon>Cynoglossinae</taxon>
        <taxon>Cynoglossus</taxon>
    </lineage>
</organism>
<dbReference type="PANTHER" id="PTHR22803">
    <property type="entry name" value="MANNOSE, PHOSPHOLIPASE, LECTIN RECEPTOR RELATED"/>
    <property type="match status" value="1"/>
</dbReference>
<accession>A0A3P8VD20</accession>
<evidence type="ECO:0000313" key="5">
    <source>
        <dbReference type="Proteomes" id="UP000265120"/>
    </source>
</evidence>
<reference evidence="4 5" key="1">
    <citation type="journal article" date="2014" name="Nat. Genet.">
        <title>Whole-genome sequence of a flatfish provides insights into ZW sex chromosome evolution and adaptation to a benthic lifestyle.</title>
        <authorList>
            <person name="Chen S."/>
            <person name="Zhang G."/>
            <person name="Shao C."/>
            <person name="Huang Q."/>
            <person name="Liu G."/>
            <person name="Zhang P."/>
            <person name="Song W."/>
            <person name="An N."/>
            <person name="Chalopin D."/>
            <person name="Volff J.N."/>
            <person name="Hong Y."/>
            <person name="Li Q."/>
            <person name="Sha Z."/>
            <person name="Zhou H."/>
            <person name="Xie M."/>
            <person name="Yu Q."/>
            <person name="Liu Y."/>
            <person name="Xiang H."/>
            <person name="Wang N."/>
            <person name="Wu K."/>
            <person name="Yang C."/>
            <person name="Zhou Q."/>
            <person name="Liao X."/>
            <person name="Yang L."/>
            <person name="Hu Q."/>
            <person name="Zhang J."/>
            <person name="Meng L."/>
            <person name="Jin L."/>
            <person name="Tian Y."/>
            <person name="Lian J."/>
            <person name="Yang J."/>
            <person name="Miao G."/>
            <person name="Liu S."/>
            <person name="Liang Z."/>
            <person name="Yan F."/>
            <person name="Li Y."/>
            <person name="Sun B."/>
            <person name="Zhang H."/>
            <person name="Zhang J."/>
            <person name="Zhu Y."/>
            <person name="Du M."/>
            <person name="Zhao Y."/>
            <person name="Schartl M."/>
            <person name="Tang Q."/>
            <person name="Wang J."/>
        </authorList>
    </citation>
    <scope>NUCLEOTIDE SEQUENCE</scope>
</reference>
<evidence type="ECO:0000256" key="1">
    <source>
        <dbReference type="ARBA" id="ARBA00022734"/>
    </source>
</evidence>
<dbReference type="InterPro" id="IPR016187">
    <property type="entry name" value="CTDL_fold"/>
</dbReference>
<dbReference type="InterPro" id="IPR050111">
    <property type="entry name" value="C-type_lectin/snaclec_domain"/>
</dbReference>
<proteinExistence type="predicted"/>
<keyword evidence="1" id="KW-0430">Lectin</keyword>
<evidence type="ECO:0000256" key="2">
    <source>
        <dbReference type="SAM" id="SignalP"/>
    </source>
</evidence>
<reference evidence="4" key="3">
    <citation type="submission" date="2025-09" db="UniProtKB">
        <authorList>
            <consortium name="Ensembl"/>
        </authorList>
    </citation>
    <scope>IDENTIFICATION</scope>
</reference>
<keyword evidence="5" id="KW-1185">Reference proteome</keyword>
<keyword evidence="2" id="KW-0732">Signal</keyword>
<feature type="signal peptide" evidence="2">
    <location>
        <begin position="1"/>
        <end position="30"/>
    </location>
</feature>
<evidence type="ECO:0000313" key="4">
    <source>
        <dbReference type="Ensembl" id="ENSCSEP00000012099.1"/>
    </source>
</evidence>
<dbReference type="Gene3D" id="3.10.100.10">
    <property type="entry name" value="Mannose-Binding Protein A, subunit A"/>
    <property type="match status" value="1"/>
</dbReference>
<protein>
    <submittedName>
        <fullName evidence="4">CD209 antigen-like protein D</fullName>
    </submittedName>
</protein>
<dbReference type="SMART" id="SM00034">
    <property type="entry name" value="CLECT"/>
    <property type="match status" value="1"/>
</dbReference>
<dbReference type="InterPro" id="IPR033989">
    <property type="entry name" value="CD209-like_CTLD"/>
</dbReference>
<dbReference type="AlphaFoldDB" id="A0A3P8VD20"/>
<feature type="domain" description="C-type lectin" evidence="3">
    <location>
        <begin position="97"/>
        <end position="219"/>
    </location>
</feature>
<feature type="chain" id="PRO_5017971313" evidence="2">
    <location>
        <begin position="31"/>
        <end position="228"/>
    </location>
</feature>
<dbReference type="Pfam" id="PF00059">
    <property type="entry name" value="Lectin_C"/>
    <property type="match status" value="1"/>
</dbReference>
<dbReference type="GeneTree" id="ENSGT01030000234575"/>
<dbReference type="Ensembl" id="ENSCSET00000012243.1">
    <property type="protein sequence ID" value="ENSCSEP00000012099.1"/>
    <property type="gene ID" value="ENSCSEG00000007792.1"/>
</dbReference>
<dbReference type="SUPFAM" id="SSF56436">
    <property type="entry name" value="C-type lectin-like"/>
    <property type="match status" value="1"/>
</dbReference>
<dbReference type="InterPro" id="IPR016186">
    <property type="entry name" value="C-type_lectin-like/link_sf"/>
</dbReference>
<dbReference type="CDD" id="cd03590">
    <property type="entry name" value="CLECT_DC-SIGN_like"/>
    <property type="match status" value="1"/>
</dbReference>
<dbReference type="Proteomes" id="UP000265120">
    <property type="component" value="Chromosome 18"/>
</dbReference>
<reference evidence="4" key="2">
    <citation type="submission" date="2025-08" db="UniProtKB">
        <authorList>
            <consortium name="Ensembl"/>
        </authorList>
    </citation>
    <scope>IDENTIFICATION</scope>
</reference>
<dbReference type="InterPro" id="IPR001304">
    <property type="entry name" value="C-type_lectin-like"/>
</dbReference>
<sequence length="228" mass="26303">NKQRRGAVTLERVLLLIATLLLAAALAALAAVCESVCYISHFIFLDLSKTTLRHDFCVFFSSLGQHFFFSDFGKKKNWLFYRIHNSGHTCGRDWEHHGGKCYHFTKTNLTWNDSRERCTLLGGHLVMIESQEEQLMTTDEDKFWIGLTDAETENTWKWVDGSSLSPHLEFWLHNEPDNWTGQNVEGEDCVRLGEKGATTRNLRYWTDKSCTVPHKSICEKSLEKCTCF</sequence>
<dbReference type="GO" id="GO:0030246">
    <property type="term" value="F:carbohydrate binding"/>
    <property type="evidence" value="ECO:0007669"/>
    <property type="project" value="UniProtKB-KW"/>
</dbReference>
<name>A0A3P8VD20_CYNSE</name>